<protein>
    <recommendedName>
        <fullName evidence="3">Reverse transcriptase</fullName>
    </recommendedName>
</protein>
<dbReference type="OrthoDB" id="1304915at2759"/>
<sequence length="451" mass="53435">MDLGFSGQKFTWSNNKGIQQRVWKRLDRALVSDAWLEKMPQTTITHLPSVQSDHCPLLMEMSAREDDHIRYFKFLNRWTDQPNFLDIVRACWERTVEGNNMWKFHQKLKRLSNTLSTWSRKKFGDIFTRVKEYEEKAKTVGEQLIQDHSETNRTILHEINAKYIRFLKIEDSILKQKTQLQWFKEGDCNTKYFHSMIRGRIRRLFIHKLIREDGEWIQGDDVIAEAACDHFQKIFTGDNKFINEGALDCIPLMINQEQNDMILFSSLLEEKNSYEQSSDQLVNIDKSHFIVHSCAFHSTRDRIKRITGFKQKEGPITYLGCPLFVGRPRIIYFSDLINKVLCRITGWQTKLLSYGGRATLVKHVLHSLPIHLLASVTPPRNERKKYHWSLWKNLSFPYDEGGVGMRNLKDVCLSFQYKQWWIFRSKQTLWGDFLKAKYCQRPNPISKKWDT</sequence>
<organism evidence="1 2">
    <name type="scientific">Solanum commersonii</name>
    <name type="common">Commerson's wild potato</name>
    <name type="synonym">Commerson's nightshade</name>
    <dbReference type="NCBI Taxonomy" id="4109"/>
    <lineage>
        <taxon>Eukaryota</taxon>
        <taxon>Viridiplantae</taxon>
        <taxon>Streptophyta</taxon>
        <taxon>Embryophyta</taxon>
        <taxon>Tracheophyta</taxon>
        <taxon>Spermatophyta</taxon>
        <taxon>Magnoliopsida</taxon>
        <taxon>eudicotyledons</taxon>
        <taxon>Gunneridae</taxon>
        <taxon>Pentapetalae</taxon>
        <taxon>asterids</taxon>
        <taxon>lamiids</taxon>
        <taxon>Solanales</taxon>
        <taxon>Solanaceae</taxon>
        <taxon>Solanoideae</taxon>
        <taxon>Solaneae</taxon>
        <taxon>Solanum</taxon>
    </lineage>
</organism>
<reference evidence="1 2" key="1">
    <citation type="submission" date="2020-09" db="EMBL/GenBank/DDBJ databases">
        <title>De no assembly of potato wild relative species, Solanum commersonii.</title>
        <authorList>
            <person name="Cho K."/>
        </authorList>
    </citation>
    <scope>NUCLEOTIDE SEQUENCE [LARGE SCALE GENOMIC DNA]</scope>
    <source>
        <strain evidence="1">LZ3.2</strain>
        <tissue evidence="1">Leaf</tissue>
    </source>
</reference>
<proteinExistence type="predicted"/>
<evidence type="ECO:0000313" key="2">
    <source>
        <dbReference type="Proteomes" id="UP000824120"/>
    </source>
</evidence>
<name>A0A9J5YZR8_SOLCO</name>
<evidence type="ECO:0008006" key="3">
    <source>
        <dbReference type="Google" id="ProtNLM"/>
    </source>
</evidence>
<evidence type="ECO:0000313" key="1">
    <source>
        <dbReference type="EMBL" id="KAG5606153.1"/>
    </source>
</evidence>
<dbReference type="Proteomes" id="UP000824120">
    <property type="component" value="Chromosome 5"/>
</dbReference>
<dbReference type="InterPro" id="IPR036691">
    <property type="entry name" value="Endo/exonu/phosph_ase_sf"/>
</dbReference>
<dbReference type="SUPFAM" id="SSF56219">
    <property type="entry name" value="DNase I-like"/>
    <property type="match status" value="1"/>
</dbReference>
<comment type="caution">
    <text evidence="1">The sequence shown here is derived from an EMBL/GenBank/DDBJ whole genome shotgun (WGS) entry which is preliminary data.</text>
</comment>
<accession>A0A9J5YZR8</accession>
<dbReference type="Gene3D" id="3.60.10.10">
    <property type="entry name" value="Endonuclease/exonuclease/phosphatase"/>
    <property type="match status" value="1"/>
</dbReference>
<keyword evidence="2" id="KW-1185">Reference proteome</keyword>
<dbReference type="PANTHER" id="PTHR33116:SF82">
    <property type="entry name" value="RNASE H FAMILY PROTEIN"/>
    <property type="match status" value="1"/>
</dbReference>
<dbReference type="EMBL" id="JACXVP010000005">
    <property type="protein sequence ID" value="KAG5606153.1"/>
    <property type="molecule type" value="Genomic_DNA"/>
</dbReference>
<gene>
    <name evidence="1" type="ORF">H5410_027645</name>
</gene>
<dbReference type="AlphaFoldDB" id="A0A9J5YZR8"/>
<dbReference type="PANTHER" id="PTHR33116">
    <property type="entry name" value="REVERSE TRANSCRIPTASE ZINC-BINDING DOMAIN-CONTAINING PROTEIN-RELATED-RELATED"/>
    <property type="match status" value="1"/>
</dbReference>